<accession>A0A938B128</accession>
<feature type="domain" description="DUF58" evidence="1">
    <location>
        <begin position="46"/>
        <end position="251"/>
    </location>
</feature>
<dbReference type="Proteomes" id="UP000712673">
    <property type="component" value="Unassembled WGS sequence"/>
</dbReference>
<dbReference type="PANTHER" id="PTHR33608">
    <property type="entry name" value="BLL2464 PROTEIN"/>
    <property type="match status" value="1"/>
</dbReference>
<sequence length="293" mass="34113">MQSTLFDAEFMRKLETLRLLARKVFRGQSQNDRTTLRRGMGLEFSDYRRYHAGDDFRYIDWNVYSRLDRLFLKIFTAEEDLTIHLLVDTSRSMQVGTPPKLDYARRIAAALGYIGLNGLDRVGAVSFADELGRPMPPQRGRQQIFALFKYFEDLPCQGSTDLNRVLSNYARQSAQGGLAIVLSDLLDAHGYARGLDALAYGRFDVLVIQLVDETELYPPFDGALRLQDIESTQQRRLTVNRRLLERYRQKVLDYFNEIETFCARRNIEYLRASTTIPFEDVVLRYLRRGFYLQ</sequence>
<comment type="caution">
    <text evidence="2">The sequence shown here is derived from an EMBL/GenBank/DDBJ whole genome shotgun (WGS) entry which is preliminary data.</text>
</comment>
<dbReference type="Pfam" id="PF01882">
    <property type="entry name" value="DUF58"/>
    <property type="match status" value="1"/>
</dbReference>
<evidence type="ECO:0000313" key="3">
    <source>
        <dbReference type="Proteomes" id="UP000712673"/>
    </source>
</evidence>
<organism evidence="2 3">
    <name type="scientific">Tectimicrobiota bacterium</name>
    <dbReference type="NCBI Taxonomy" id="2528274"/>
    <lineage>
        <taxon>Bacteria</taxon>
        <taxon>Pseudomonadati</taxon>
        <taxon>Nitrospinota/Tectimicrobiota group</taxon>
        <taxon>Candidatus Tectimicrobiota</taxon>
    </lineage>
</organism>
<dbReference type="InterPro" id="IPR002881">
    <property type="entry name" value="DUF58"/>
</dbReference>
<name>A0A938B128_UNCTE</name>
<dbReference type="Gene3D" id="3.40.50.410">
    <property type="entry name" value="von Willebrand factor, type A domain"/>
    <property type="match status" value="1"/>
</dbReference>
<reference evidence="2" key="1">
    <citation type="submission" date="2019-03" db="EMBL/GenBank/DDBJ databases">
        <title>Lake Tanganyika Metagenome-Assembled Genomes (MAGs).</title>
        <authorList>
            <person name="Tran P."/>
        </authorList>
    </citation>
    <scope>NUCLEOTIDE SEQUENCE</scope>
    <source>
        <strain evidence="2">K_DeepCast_65m_m2_066</strain>
    </source>
</reference>
<gene>
    <name evidence="2" type="ORF">FJZ47_02335</name>
</gene>
<dbReference type="EMBL" id="VGLS01000038">
    <property type="protein sequence ID" value="MBM3222631.1"/>
    <property type="molecule type" value="Genomic_DNA"/>
</dbReference>
<dbReference type="SUPFAM" id="SSF53300">
    <property type="entry name" value="vWA-like"/>
    <property type="match status" value="1"/>
</dbReference>
<dbReference type="InterPro" id="IPR036465">
    <property type="entry name" value="vWFA_dom_sf"/>
</dbReference>
<protein>
    <submittedName>
        <fullName evidence="2">DUF58 domain-containing protein</fullName>
    </submittedName>
</protein>
<evidence type="ECO:0000259" key="1">
    <source>
        <dbReference type="Pfam" id="PF01882"/>
    </source>
</evidence>
<dbReference type="AlphaFoldDB" id="A0A938B128"/>
<proteinExistence type="predicted"/>
<evidence type="ECO:0000313" key="2">
    <source>
        <dbReference type="EMBL" id="MBM3222631.1"/>
    </source>
</evidence>
<dbReference type="PANTHER" id="PTHR33608:SF7">
    <property type="entry name" value="DUF58 DOMAIN-CONTAINING PROTEIN"/>
    <property type="match status" value="1"/>
</dbReference>